<protein>
    <submittedName>
        <fullName evidence="1">Uncharacterized protein</fullName>
    </submittedName>
</protein>
<accession>X1G184</accession>
<dbReference type="EMBL" id="BARU01019293">
    <property type="protein sequence ID" value="GAH50982.1"/>
    <property type="molecule type" value="Genomic_DNA"/>
</dbReference>
<proteinExistence type="predicted"/>
<evidence type="ECO:0000313" key="1">
    <source>
        <dbReference type="EMBL" id="GAH50982.1"/>
    </source>
</evidence>
<sequence>MACELTPQERVIRAFRRKKPDKVPKDFGWTPQIHRLIKENTGSSDPLGYFDCEMRGVSWRATKNKRNFSFYLGKPPSPFSNWIDKGLFEMQSTETKKLRSFGGEWGKGKPPSSPWIDQEWGVGYI</sequence>
<feature type="non-terminal residue" evidence="1">
    <location>
        <position position="125"/>
    </location>
</feature>
<comment type="caution">
    <text evidence="1">The sequence shown here is derived from an EMBL/GenBank/DDBJ whole genome shotgun (WGS) entry which is preliminary data.</text>
</comment>
<name>X1G184_9ZZZZ</name>
<dbReference type="AlphaFoldDB" id="X1G184"/>
<reference evidence="1" key="1">
    <citation type="journal article" date="2014" name="Front. Microbiol.">
        <title>High frequency of phylogenetically diverse reductive dehalogenase-homologous genes in deep subseafloor sedimentary metagenomes.</title>
        <authorList>
            <person name="Kawai M."/>
            <person name="Futagami T."/>
            <person name="Toyoda A."/>
            <person name="Takaki Y."/>
            <person name="Nishi S."/>
            <person name="Hori S."/>
            <person name="Arai W."/>
            <person name="Tsubouchi T."/>
            <person name="Morono Y."/>
            <person name="Uchiyama I."/>
            <person name="Ito T."/>
            <person name="Fujiyama A."/>
            <person name="Inagaki F."/>
            <person name="Takami H."/>
        </authorList>
    </citation>
    <scope>NUCLEOTIDE SEQUENCE</scope>
    <source>
        <strain evidence="1">Expedition CK06-06</strain>
    </source>
</reference>
<gene>
    <name evidence="1" type="ORF">S03H2_31783</name>
</gene>
<organism evidence="1">
    <name type="scientific">marine sediment metagenome</name>
    <dbReference type="NCBI Taxonomy" id="412755"/>
    <lineage>
        <taxon>unclassified sequences</taxon>
        <taxon>metagenomes</taxon>
        <taxon>ecological metagenomes</taxon>
    </lineage>
</organism>